<comment type="caution">
    <text evidence="1">The sequence shown here is derived from an EMBL/GenBank/DDBJ whole genome shotgun (WGS) entry which is preliminary data.</text>
</comment>
<sequence>MPIGLSIHTPMLLKFLDYPRQRSEFRFHDMWIIDPLFKVRLLKITMREVKMSRLYVVPNTLKKPLQRLNKDKLPEIHTQQMWSSKLGKRDEKFIHGHSLIIFIFNEVIIQDRLYSLCDQCTRFFFAKMKQRRMANCIYSFHDSNGDQVKGFDNVATIMSSVYHNLLGKLKYTIVSIEDKSDFSIPGMKSLGLAGYNSGFYKAIWKEVSDLVYKVVQEFFYKEKLRKCWNNINLIILLKIQVSKKGGSILSIWGSLVYLESCQSWTAECWRINHSKNQDFVSKTHIVRKDNKPC</sequence>
<protein>
    <submittedName>
        <fullName evidence="1">Uncharacterized protein</fullName>
    </submittedName>
</protein>
<keyword evidence="2" id="KW-1185">Reference proteome</keyword>
<name>A0A9Q1JGM2_9CARY</name>
<proteinExistence type="predicted"/>
<dbReference type="EMBL" id="JAKOGI010002687">
    <property type="protein sequence ID" value="KAJ8421519.1"/>
    <property type="molecule type" value="Genomic_DNA"/>
</dbReference>
<accession>A0A9Q1JGM2</accession>
<dbReference type="AlphaFoldDB" id="A0A9Q1JGM2"/>
<gene>
    <name evidence="1" type="ORF">Cgig2_027781</name>
</gene>
<organism evidence="1 2">
    <name type="scientific">Carnegiea gigantea</name>
    <dbReference type="NCBI Taxonomy" id="171969"/>
    <lineage>
        <taxon>Eukaryota</taxon>
        <taxon>Viridiplantae</taxon>
        <taxon>Streptophyta</taxon>
        <taxon>Embryophyta</taxon>
        <taxon>Tracheophyta</taxon>
        <taxon>Spermatophyta</taxon>
        <taxon>Magnoliopsida</taxon>
        <taxon>eudicotyledons</taxon>
        <taxon>Gunneridae</taxon>
        <taxon>Pentapetalae</taxon>
        <taxon>Caryophyllales</taxon>
        <taxon>Cactineae</taxon>
        <taxon>Cactaceae</taxon>
        <taxon>Cactoideae</taxon>
        <taxon>Echinocereeae</taxon>
        <taxon>Carnegiea</taxon>
    </lineage>
</organism>
<reference evidence="1" key="1">
    <citation type="submission" date="2022-04" db="EMBL/GenBank/DDBJ databases">
        <title>Carnegiea gigantea Genome sequencing and assembly v2.</title>
        <authorList>
            <person name="Copetti D."/>
            <person name="Sanderson M.J."/>
            <person name="Burquez A."/>
            <person name="Wojciechowski M.F."/>
        </authorList>
    </citation>
    <scope>NUCLEOTIDE SEQUENCE</scope>
    <source>
        <strain evidence="1">SGP5-SGP5p</strain>
        <tissue evidence="1">Aerial part</tissue>
    </source>
</reference>
<evidence type="ECO:0000313" key="1">
    <source>
        <dbReference type="EMBL" id="KAJ8421519.1"/>
    </source>
</evidence>
<evidence type="ECO:0000313" key="2">
    <source>
        <dbReference type="Proteomes" id="UP001153076"/>
    </source>
</evidence>
<dbReference type="Proteomes" id="UP001153076">
    <property type="component" value="Unassembled WGS sequence"/>
</dbReference>